<feature type="site" description="Interaction with substrate tRNA" evidence="10">
    <location>
        <position position="129"/>
    </location>
</feature>
<dbReference type="PANTHER" id="PTHR11088:SF60">
    <property type="entry name" value="TRNA DIMETHYLALLYLTRANSFERASE"/>
    <property type="match status" value="1"/>
</dbReference>
<dbReference type="PANTHER" id="PTHR11088">
    <property type="entry name" value="TRNA DIMETHYLALLYLTRANSFERASE"/>
    <property type="match status" value="1"/>
</dbReference>
<comment type="cofactor">
    <cofactor evidence="1 10">
        <name>Mg(2+)</name>
        <dbReference type="ChEBI" id="CHEBI:18420"/>
    </cofactor>
</comment>
<evidence type="ECO:0000313" key="15">
    <source>
        <dbReference type="Proteomes" id="UP000197032"/>
    </source>
</evidence>
<proteinExistence type="inferred from homology"/>
<evidence type="ECO:0000256" key="9">
    <source>
        <dbReference type="ARBA" id="ARBA00049563"/>
    </source>
</evidence>
<dbReference type="HAMAP" id="MF_00185">
    <property type="entry name" value="IPP_trans"/>
    <property type="match status" value="1"/>
</dbReference>
<dbReference type="EC" id="2.5.1.75" evidence="10"/>
<dbReference type="Pfam" id="PF01715">
    <property type="entry name" value="IPPT"/>
    <property type="match status" value="1"/>
</dbReference>
<dbReference type="Gene3D" id="3.40.50.300">
    <property type="entry name" value="P-loop containing nucleotide triphosphate hydrolases"/>
    <property type="match status" value="1"/>
</dbReference>
<keyword evidence="4 10" id="KW-0808">Transferase</keyword>
<dbReference type="FunFam" id="1.10.20.140:FF:000001">
    <property type="entry name" value="tRNA dimethylallyltransferase"/>
    <property type="match status" value="1"/>
</dbReference>
<feature type="binding site" evidence="10">
    <location>
        <begin position="10"/>
        <end position="17"/>
    </location>
    <ligand>
        <name>ATP</name>
        <dbReference type="ChEBI" id="CHEBI:30616"/>
    </ligand>
</feature>
<dbReference type="GO" id="GO:0005524">
    <property type="term" value="F:ATP binding"/>
    <property type="evidence" value="ECO:0007669"/>
    <property type="project" value="UniProtKB-UniRule"/>
</dbReference>
<dbReference type="AlphaFoldDB" id="A0A1Z5HPP6"/>
<evidence type="ECO:0000256" key="8">
    <source>
        <dbReference type="ARBA" id="ARBA00022842"/>
    </source>
</evidence>
<evidence type="ECO:0000256" key="5">
    <source>
        <dbReference type="ARBA" id="ARBA00022694"/>
    </source>
</evidence>
<evidence type="ECO:0000256" key="6">
    <source>
        <dbReference type="ARBA" id="ARBA00022741"/>
    </source>
</evidence>
<dbReference type="Proteomes" id="UP000197032">
    <property type="component" value="Unassembled WGS sequence"/>
</dbReference>
<keyword evidence="8 10" id="KW-0460">Magnesium</keyword>
<dbReference type="GO" id="GO:0006400">
    <property type="term" value="P:tRNA modification"/>
    <property type="evidence" value="ECO:0007669"/>
    <property type="project" value="TreeGrafter"/>
</dbReference>
<reference evidence="15" key="1">
    <citation type="journal article" date="2017" name="Appl. Environ. Microbiol.">
        <title>Genomic analysis of Calderihabitans maritimus KKC1, a thermophilic hydrogenogenic carboxydotrophic bacterium isolated from marine sediment.</title>
        <authorList>
            <person name="Omae K."/>
            <person name="Yoneda Y."/>
            <person name="Fukuyama Y."/>
            <person name="Yoshida T."/>
            <person name="Sako Y."/>
        </authorList>
    </citation>
    <scope>NUCLEOTIDE SEQUENCE [LARGE SCALE GENOMIC DNA]</scope>
    <source>
        <strain evidence="15">KKC1</strain>
    </source>
</reference>
<evidence type="ECO:0000256" key="7">
    <source>
        <dbReference type="ARBA" id="ARBA00022840"/>
    </source>
</evidence>
<keyword evidence="5 10" id="KW-0819">tRNA processing</keyword>
<dbReference type="SUPFAM" id="SSF52540">
    <property type="entry name" value="P-loop containing nucleoside triphosphate hydrolases"/>
    <property type="match status" value="1"/>
</dbReference>
<accession>A0A1Z5HPP6</accession>
<keyword evidence="6 10" id="KW-0547">Nucleotide-binding</keyword>
<evidence type="ECO:0000256" key="3">
    <source>
        <dbReference type="ARBA" id="ARBA00005842"/>
    </source>
</evidence>
<name>A0A1Z5HPP6_9FIRM</name>
<evidence type="ECO:0000256" key="2">
    <source>
        <dbReference type="ARBA" id="ARBA00003213"/>
    </source>
</evidence>
<dbReference type="GO" id="GO:0052381">
    <property type="term" value="F:tRNA dimethylallyltransferase activity"/>
    <property type="evidence" value="ECO:0007669"/>
    <property type="project" value="UniProtKB-UniRule"/>
</dbReference>
<protein>
    <recommendedName>
        <fullName evidence="10">tRNA dimethylallyltransferase</fullName>
        <ecNumber evidence="10">2.5.1.75</ecNumber>
    </recommendedName>
    <alternativeName>
        <fullName evidence="10">Dimethylallyl diphosphate:tRNA dimethylallyltransferase</fullName>
        <shortName evidence="10">DMAPP:tRNA dimethylallyltransferase</shortName>
        <shortName evidence="10">DMATase</shortName>
    </alternativeName>
    <alternativeName>
        <fullName evidence="10">Isopentenyl-diphosphate:tRNA isopentenyltransferase</fullName>
        <shortName evidence="10">IPP transferase</shortName>
        <shortName evidence="10">IPPT</shortName>
        <shortName evidence="10">IPTase</shortName>
    </alternativeName>
</protein>
<comment type="caution">
    <text evidence="10">Lacks conserved residue(s) required for the propagation of feature annotation.</text>
</comment>
<dbReference type="OrthoDB" id="9776390at2"/>
<keyword evidence="15" id="KW-1185">Reference proteome</keyword>
<comment type="caution">
    <text evidence="14">The sequence shown here is derived from an EMBL/GenBank/DDBJ whole genome shotgun (WGS) entry which is preliminary data.</text>
</comment>
<feature type="binding site" evidence="10">
    <location>
        <begin position="12"/>
        <end position="17"/>
    </location>
    <ligand>
        <name>substrate</name>
    </ligand>
</feature>
<sequence length="318" mass="37032">MLTPLVVIVGPTAVGKSKIAVEVAGKIDGEIVSADSMQVYRFMDIGTAKTRETERYTGDGKYIPHHLLDFKDPKESFSVAEFQKLAREKIEEIYRRGKLPMLVGGTGLYVRSVIDPYTFTELEVDWEIRRRLKKQAAERGNLWLHRQLAEVDPVSAAKIHPNDLRRVIRALEVYYRTGQPLSKSHRVGREENKNYRVCMIGLYMDRKKLYQRINQRVDEMIATGLVEEVRKLLEMGYSPQLPALQGLGYKQIVGYLKGEYSLEEAIRLLKRDTRRFAKRQLTWFRRDKRIRWFDVDVYSNIQPLVELIVGEIRRTLSL</sequence>
<dbReference type="Gene3D" id="1.10.20.140">
    <property type="match status" value="1"/>
</dbReference>
<evidence type="ECO:0000256" key="1">
    <source>
        <dbReference type="ARBA" id="ARBA00001946"/>
    </source>
</evidence>
<evidence type="ECO:0000313" key="14">
    <source>
        <dbReference type="EMBL" id="GAW91493.1"/>
    </source>
</evidence>
<feature type="site" description="Interaction with substrate tRNA" evidence="10">
    <location>
        <position position="106"/>
    </location>
</feature>
<evidence type="ECO:0000256" key="10">
    <source>
        <dbReference type="HAMAP-Rule" id="MF_00185"/>
    </source>
</evidence>
<organism evidence="14 15">
    <name type="scientific">Calderihabitans maritimus</name>
    <dbReference type="NCBI Taxonomy" id="1246530"/>
    <lineage>
        <taxon>Bacteria</taxon>
        <taxon>Bacillati</taxon>
        <taxon>Bacillota</taxon>
        <taxon>Clostridia</taxon>
        <taxon>Neomoorellales</taxon>
        <taxon>Calderihabitantaceae</taxon>
        <taxon>Calderihabitans</taxon>
    </lineage>
</organism>
<keyword evidence="7 10" id="KW-0067">ATP-binding</keyword>
<feature type="region of interest" description="Interaction with substrate tRNA" evidence="10">
    <location>
        <begin position="35"/>
        <end position="38"/>
    </location>
</feature>
<evidence type="ECO:0000256" key="11">
    <source>
        <dbReference type="RuleBase" id="RU003783"/>
    </source>
</evidence>
<dbReference type="InterPro" id="IPR018022">
    <property type="entry name" value="IPT"/>
</dbReference>
<comment type="similarity">
    <text evidence="3 10 13">Belongs to the IPP transferase family.</text>
</comment>
<evidence type="ECO:0000256" key="13">
    <source>
        <dbReference type="RuleBase" id="RU003785"/>
    </source>
</evidence>
<evidence type="ECO:0000256" key="12">
    <source>
        <dbReference type="RuleBase" id="RU003784"/>
    </source>
</evidence>
<dbReference type="EMBL" id="BDGJ01000018">
    <property type="protein sequence ID" value="GAW91493.1"/>
    <property type="molecule type" value="Genomic_DNA"/>
</dbReference>
<dbReference type="NCBIfam" id="TIGR00174">
    <property type="entry name" value="miaA"/>
    <property type="match status" value="1"/>
</dbReference>
<comment type="catalytic activity">
    <reaction evidence="9 10 11">
        <text>adenosine(37) in tRNA + dimethylallyl diphosphate = N(6)-dimethylallyladenosine(37) in tRNA + diphosphate</text>
        <dbReference type="Rhea" id="RHEA:26482"/>
        <dbReference type="Rhea" id="RHEA-COMP:10162"/>
        <dbReference type="Rhea" id="RHEA-COMP:10375"/>
        <dbReference type="ChEBI" id="CHEBI:33019"/>
        <dbReference type="ChEBI" id="CHEBI:57623"/>
        <dbReference type="ChEBI" id="CHEBI:74411"/>
        <dbReference type="ChEBI" id="CHEBI:74415"/>
        <dbReference type="EC" id="2.5.1.75"/>
    </reaction>
</comment>
<dbReference type="InterPro" id="IPR039657">
    <property type="entry name" value="Dimethylallyltransferase"/>
</dbReference>
<comment type="function">
    <text evidence="2 10 12">Catalyzes the transfer of a dimethylallyl group onto the adenine at position 37 in tRNAs that read codons beginning with uridine, leading to the formation of N6-(dimethylallyl)adenosine (i(6)A).</text>
</comment>
<comment type="subunit">
    <text evidence="10">Monomer.</text>
</comment>
<gene>
    <name evidence="10" type="primary">miaA</name>
    <name evidence="14" type="ORF">KKC1_06550</name>
</gene>
<evidence type="ECO:0000256" key="4">
    <source>
        <dbReference type="ARBA" id="ARBA00022679"/>
    </source>
</evidence>
<dbReference type="InterPro" id="IPR027417">
    <property type="entry name" value="P-loop_NTPase"/>
</dbReference>
<dbReference type="RefSeq" id="WP_088553015.1">
    <property type="nucleotide sequence ID" value="NZ_BDGJ01000018.1"/>
</dbReference>